<dbReference type="GO" id="GO:0006508">
    <property type="term" value="P:proteolysis"/>
    <property type="evidence" value="ECO:0007669"/>
    <property type="project" value="UniProtKB-KW"/>
</dbReference>
<dbReference type="Gene3D" id="2.40.10.10">
    <property type="entry name" value="Trypsin-like serine proteases"/>
    <property type="match status" value="3"/>
</dbReference>
<dbReference type="GO" id="GO:0090729">
    <property type="term" value="F:toxin activity"/>
    <property type="evidence" value="ECO:0007669"/>
    <property type="project" value="UniProtKB-KW"/>
</dbReference>
<dbReference type="InterPro" id="IPR009003">
    <property type="entry name" value="Peptidase_S1_PA"/>
</dbReference>
<comment type="subcellular location">
    <subcellularLocation>
        <location evidence="2">Secreted</location>
        <location evidence="2">Extracellular space</location>
    </subcellularLocation>
</comment>
<evidence type="ECO:0000256" key="7">
    <source>
        <dbReference type="ARBA" id="ARBA00023240"/>
    </source>
</evidence>
<evidence type="ECO:0000256" key="10">
    <source>
        <dbReference type="RuleBase" id="RU363034"/>
    </source>
</evidence>
<dbReference type="AlphaFoldDB" id="A0A8S4GCA2"/>
<dbReference type="Proteomes" id="UP000653454">
    <property type="component" value="Unassembled WGS sequence"/>
</dbReference>
<dbReference type="PANTHER" id="PTHR24252:SF8">
    <property type="entry name" value="ACROSIN"/>
    <property type="match status" value="1"/>
</dbReference>
<feature type="signal peptide" evidence="11">
    <location>
        <begin position="1"/>
        <end position="17"/>
    </location>
</feature>
<dbReference type="SUPFAM" id="SSF50494">
    <property type="entry name" value="Trypsin-like serine proteases"/>
    <property type="match status" value="2"/>
</dbReference>
<dbReference type="PROSITE" id="PS00135">
    <property type="entry name" value="TRYPSIN_SER"/>
    <property type="match status" value="1"/>
</dbReference>
<protein>
    <recommendedName>
        <fullName evidence="4">Acrosin</fullName>
        <ecNumber evidence="3">3.4.21.10</ecNumber>
    </recommendedName>
</protein>
<reference evidence="13" key="1">
    <citation type="submission" date="2020-11" db="EMBL/GenBank/DDBJ databases">
        <authorList>
            <person name="Whiteford S."/>
        </authorList>
    </citation>
    <scope>NUCLEOTIDE SEQUENCE</scope>
</reference>
<dbReference type="InterPro" id="IPR033116">
    <property type="entry name" value="TRYPSIN_SER"/>
</dbReference>
<keyword evidence="10" id="KW-0378">Hydrolase</keyword>
<dbReference type="GO" id="GO:0004252">
    <property type="term" value="F:serine-type endopeptidase activity"/>
    <property type="evidence" value="ECO:0007669"/>
    <property type="project" value="InterPro"/>
</dbReference>
<dbReference type="EC" id="3.4.21.10" evidence="3"/>
<gene>
    <name evidence="13" type="ORF">PLXY2_LOCUS16528</name>
</gene>
<dbReference type="PROSITE" id="PS00134">
    <property type="entry name" value="TRYPSIN_HIS"/>
    <property type="match status" value="1"/>
</dbReference>
<keyword evidence="10" id="KW-0645">Protease</keyword>
<evidence type="ECO:0000256" key="6">
    <source>
        <dbReference type="ARBA" id="ARBA00023157"/>
    </source>
</evidence>
<keyword evidence="5" id="KW-0800">Toxin</keyword>
<dbReference type="Pfam" id="PF00089">
    <property type="entry name" value="Trypsin"/>
    <property type="match status" value="3"/>
</dbReference>
<evidence type="ECO:0000313" key="14">
    <source>
        <dbReference type="Proteomes" id="UP000653454"/>
    </source>
</evidence>
<dbReference type="InterPro" id="IPR018114">
    <property type="entry name" value="TRYPSIN_HIS"/>
</dbReference>
<evidence type="ECO:0000256" key="11">
    <source>
        <dbReference type="SAM" id="SignalP"/>
    </source>
</evidence>
<evidence type="ECO:0000256" key="2">
    <source>
        <dbReference type="ARBA" id="ARBA00004239"/>
    </source>
</evidence>
<keyword evidence="11" id="KW-0732">Signal</keyword>
<evidence type="ECO:0000256" key="8">
    <source>
        <dbReference type="ARBA" id="ARBA00055534"/>
    </source>
</evidence>
<organism evidence="13 14">
    <name type="scientific">Plutella xylostella</name>
    <name type="common">Diamondback moth</name>
    <name type="synonym">Plutella maculipennis</name>
    <dbReference type="NCBI Taxonomy" id="51655"/>
    <lineage>
        <taxon>Eukaryota</taxon>
        <taxon>Metazoa</taxon>
        <taxon>Ecdysozoa</taxon>
        <taxon>Arthropoda</taxon>
        <taxon>Hexapoda</taxon>
        <taxon>Insecta</taxon>
        <taxon>Pterygota</taxon>
        <taxon>Neoptera</taxon>
        <taxon>Endopterygota</taxon>
        <taxon>Lepidoptera</taxon>
        <taxon>Glossata</taxon>
        <taxon>Ditrysia</taxon>
        <taxon>Yponomeutoidea</taxon>
        <taxon>Plutellidae</taxon>
        <taxon>Plutella</taxon>
    </lineage>
</organism>
<name>A0A8S4GCA2_PLUXY</name>
<feature type="domain" description="Peptidase S1" evidence="12">
    <location>
        <begin position="219"/>
        <end position="417"/>
    </location>
</feature>
<dbReference type="InterPro" id="IPR001254">
    <property type="entry name" value="Trypsin_dom"/>
</dbReference>
<evidence type="ECO:0000256" key="4">
    <source>
        <dbReference type="ARBA" id="ARBA00017161"/>
    </source>
</evidence>
<evidence type="ECO:0000313" key="13">
    <source>
        <dbReference type="EMBL" id="CAG9138276.1"/>
    </source>
</evidence>
<dbReference type="CDD" id="cd00190">
    <property type="entry name" value="Tryp_SPc"/>
    <property type="match status" value="2"/>
</dbReference>
<comment type="catalytic activity">
    <reaction evidence="1">
        <text>Preferential cleavage: Arg-|-Xaa, Lys-|-Xaa.</text>
        <dbReference type="EC" id="3.4.21.10"/>
    </reaction>
</comment>
<feature type="domain" description="Peptidase S1" evidence="12">
    <location>
        <begin position="35"/>
        <end position="212"/>
    </location>
</feature>
<dbReference type="InterPro" id="IPR043504">
    <property type="entry name" value="Peptidase_S1_PA_chymotrypsin"/>
</dbReference>
<accession>A0A8S4GCA2</accession>
<comment type="caution">
    <text evidence="13">The sequence shown here is derived from an EMBL/GenBank/DDBJ whole genome shotgun (WGS) entry which is preliminary data.</text>
</comment>
<evidence type="ECO:0000256" key="9">
    <source>
        <dbReference type="ARBA" id="ARBA00084094"/>
    </source>
</evidence>
<dbReference type="PRINTS" id="PR00722">
    <property type="entry name" value="CHYMOTRYPSIN"/>
</dbReference>
<dbReference type="FunFam" id="2.40.10.10:FF:000068">
    <property type="entry name" value="transmembrane protease serine 2"/>
    <property type="match status" value="1"/>
</dbReference>
<dbReference type="GO" id="GO:0005576">
    <property type="term" value="C:extracellular region"/>
    <property type="evidence" value="ECO:0007669"/>
    <property type="project" value="UniProtKB-SubCell"/>
</dbReference>
<keyword evidence="10" id="KW-0720">Serine protease</keyword>
<keyword evidence="7" id="KW-1199">Hemostasis impairing toxin</keyword>
<comment type="function">
    <text evidence="8">Fibrinolytic activity; shows preferential cleavage of Arg-Gly bonds in all three fibrinogen chains. Contact with the caterpillars causes severe bleeding, due the anticoagulant effect of the protein.</text>
</comment>
<evidence type="ECO:0000256" key="3">
    <source>
        <dbReference type="ARBA" id="ARBA00012050"/>
    </source>
</evidence>
<sequence>MKQLAFFFCFIFTSVLAENVNESCECGILGSNRRIVGGVRAAPHSYPWLVALMMGQRQHCGGSLITDMHVLTAGHCITFGSNAVRDINDIAVLTLNRRVQFSDVVRPICLPESGTEEDWTGLTMTVAGWGKTRQEALTSSRYLLETRVRLVDGATCQRNSIYSDNLEPNTMICAYNLGKDACQGFTQTYENTKSGLNKKLLMECIVECGRPSSALSMRIVGGRQAEPHSFPWTVAITKNHRMHCGGALLTDRHVLSAGHCFQWDNFKSMEVLLGLHEMYEREDVQKRSISNVVIHEDFTSTSVRDENDIAIATLSEPSFERRVATIVGWGRIDVKGDPSKVLLKANLDILPDEECQNSHLAKHLKPTMMCAYAKGKDGCQGDSGGPLLTLEPEGKYVQAGVYTKVSNYIDWIKSHSSDGAKCSDS</sequence>
<dbReference type="PANTHER" id="PTHR24252">
    <property type="entry name" value="ACROSIN-RELATED"/>
    <property type="match status" value="1"/>
</dbReference>
<dbReference type="EMBL" id="CAJHNJ030000539">
    <property type="protein sequence ID" value="CAG9138276.1"/>
    <property type="molecule type" value="Genomic_DNA"/>
</dbReference>
<evidence type="ECO:0000256" key="1">
    <source>
        <dbReference type="ARBA" id="ARBA00001656"/>
    </source>
</evidence>
<evidence type="ECO:0000256" key="5">
    <source>
        <dbReference type="ARBA" id="ARBA00022656"/>
    </source>
</evidence>
<keyword evidence="9" id="KW-1205">Fibrinolytic toxin</keyword>
<keyword evidence="14" id="KW-1185">Reference proteome</keyword>
<feature type="chain" id="PRO_5035808405" description="Acrosin" evidence="11">
    <location>
        <begin position="18"/>
        <end position="425"/>
    </location>
</feature>
<keyword evidence="6" id="KW-1015">Disulfide bond</keyword>
<evidence type="ECO:0000259" key="12">
    <source>
        <dbReference type="PROSITE" id="PS50240"/>
    </source>
</evidence>
<dbReference type="SMART" id="SM00020">
    <property type="entry name" value="Tryp_SPc"/>
    <property type="match status" value="2"/>
</dbReference>
<dbReference type="InterPro" id="IPR001314">
    <property type="entry name" value="Peptidase_S1A"/>
</dbReference>
<dbReference type="PROSITE" id="PS50240">
    <property type="entry name" value="TRYPSIN_DOM"/>
    <property type="match status" value="2"/>
</dbReference>
<proteinExistence type="predicted"/>